<keyword evidence="1" id="KW-0833">Ubl conjugation pathway</keyword>
<comment type="similarity">
    <text evidence="1">Belongs to the LRR-containing bacterial E3 ligase family.</text>
</comment>
<feature type="coiled-coil region" evidence="2">
    <location>
        <begin position="232"/>
        <end position="259"/>
    </location>
</feature>
<reference evidence="4 5" key="1">
    <citation type="submission" date="2022-05" db="EMBL/GenBank/DDBJ databases">
        <authorList>
            <person name="Park J.-S."/>
        </authorList>
    </citation>
    <scope>NUCLEOTIDE SEQUENCE [LARGE SCALE GENOMIC DNA]</scope>
    <source>
        <strain evidence="4 5">2012CJ34-2</strain>
    </source>
</reference>
<dbReference type="Gene3D" id="1.20.58.360">
    <property type="entry name" value="Shigella T3SS effector IpaH defines"/>
    <property type="match status" value="1"/>
</dbReference>
<organism evidence="4 5">
    <name type="scientific">Parendozoicomonas callyspongiae</name>
    <dbReference type="NCBI Taxonomy" id="2942213"/>
    <lineage>
        <taxon>Bacteria</taxon>
        <taxon>Pseudomonadati</taxon>
        <taxon>Pseudomonadota</taxon>
        <taxon>Gammaproteobacteria</taxon>
        <taxon>Oceanospirillales</taxon>
        <taxon>Endozoicomonadaceae</taxon>
        <taxon>Parendozoicomonas</taxon>
    </lineage>
</organism>
<dbReference type="EMBL" id="JAMFLX010000004">
    <property type="protein sequence ID" value="MCL6269141.1"/>
    <property type="molecule type" value="Genomic_DNA"/>
</dbReference>
<keyword evidence="1" id="KW-1035">Host cytoplasm</keyword>
<evidence type="ECO:0000313" key="5">
    <source>
        <dbReference type="Proteomes" id="UP001203338"/>
    </source>
</evidence>
<feature type="active site" description="Glycyl thioester intermediate" evidence="1">
    <location>
        <position position="33"/>
    </location>
</feature>
<dbReference type="Pfam" id="PF14496">
    <property type="entry name" value="NEL"/>
    <property type="match status" value="1"/>
</dbReference>
<dbReference type="PROSITE" id="PS52053">
    <property type="entry name" value="NEL"/>
    <property type="match status" value="1"/>
</dbReference>
<feature type="domain" description="NEL" evidence="3">
    <location>
        <begin position="1"/>
        <end position="261"/>
    </location>
</feature>
<keyword evidence="5" id="KW-1185">Reference proteome</keyword>
<proteinExistence type="inferred from homology"/>
<comment type="caution">
    <text evidence="4">The sequence shown here is derived from an EMBL/GenBank/DDBJ whole genome shotgun (WGS) entry which is preliminary data.</text>
</comment>
<name>A0ABT0PDN5_9GAMM</name>
<dbReference type="Proteomes" id="UP001203338">
    <property type="component" value="Unassembled WGS sequence"/>
</dbReference>
<evidence type="ECO:0000256" key="2">
    <source>
        <dbReference type="SAM" id="Coils"/>
    </source>
</evidence>
<evidence type="ECO:0000256" key="1">
    <source>
        <dbReference type="PROSITE-ProRule" id="PRU01398"/>
    </source>
</evidence>
<sequence length="261" mass="30011">MAKRVSIVLKAMAADKDVMEDCLAASYEATSSCTDRALLGLNMMEQAVQVAKVRRMDDPKPLLDMGVGLWRMKLVKEIAQKEYKNQQGLKQLVTMHEADQIEIELAYLLGLRDSLDLPLAENQHMLNRSYSEVTDRMLDNARKKVETELKDHPEREYLFLAQWPPLREKLADLYFGDVDAINDAYQNKFVDLGDKPLESPEVIELKRAWEEELDDFYMGVIKNMKVGEPLPYHKQEEVLKMQQEEYARLRAAAANKKDSSG</sequence>
<evidence type="ECO:0000259" key="3">
    <source>
        <dbReference type="PROSITE" id="PS52053"/>
    </source>
</evidence>
<comment type="PTM">
    <text evidence="1">Ubiquitinated in the presence of host E1 ubiquitin-activating enzyme, E2 ubiquitin-conjugating enzyme and ubiquitin.</text>
</comment>
<dbReference type="InterPro" id="IPR029487">
    <property type="entry name" value="NEL_dom"/>
</dbReference>
<accession>A0ABT0PDN5</accession>
<evidence type="ECO:0000313" key="4">
    <source>
        <dbReference type="EMBL" id="MCL6269141.1"/>
    </source>
</evidence>
<keyword evidence="1" id="KW-0832">Ubl conjugation</keyword>
<keyword evidence="2" id="KW-0175">Coiled coil</keyword>
<protein>
    <submittedName>
        <fullName evidence="4">NEL domain-containing protein</fullName>
    </submittedName>
</protein>
<gene>
    <name evidence="4" type="ORF">M3P05_04185</name>
</gene>
<keyword evidence="1" id="KW-0964">Secreted</keyword>
<keyword evidence="1" id="KW-0808">Transferase</keyword>